<feature type="compositionally biased region" description="Gly residues" evidence="6">
    <location>
        <begin position="135"/>
        <end position="148"/>
    </location>
</feature>
<comment type="caution">
    <text evidence="8">The sequence shown here is derived from an EMBL/GenBank/DDBJ whole genome shotgun (WGS) entry which is preliminary data.</text>
</comment>
<comment type="similarity">
    <text evidence="5">Belongs to the HIPP family.</text>
</comment>
<keyword evidence="1" id="KW-0488">Methylation</keyword>
<proteinExistence type="inferred from homology"/>
<evidence type="ECO:0000256" key="5">
    <source>
        <dbReference type="ARBA" id="ARBA00024045"/>
    </source>
</evidence>
<dbReference type="SUPFAM" id="SSF55008">
    <property type="entry name" value="HMA, heavy metal-associated domain"/>
    <property type="match status" value="1"/>
</dbReference>
<gene>
    <name evidence="8" type="ORF">HPP92_012556</name>
</gene>
<keyword evidence="3" id="KW-0449">Lipoprotein</keyword>
<dbReference type="OrthoDB" id="686027at2759"/>
<evidence type="ECO:0000256" key="2">
    <source>
        <dbReference type="ARBA" id="ARBA00022723"/>
    </source>
</evidence>
<keyword evidence="2" id="KW-0479">Metal-binding</keyword>
<feature type="domain" description="HMA" evidence="7">
    <location>
        <begin position="57"/>
        <end position="124"/>
    </location>
</feature>
<dbReference type="GO" id="GO:0046872">
    <property type="term" value="F:metal ion binding"/>
    <property type="evidence" value="ECO:0007669"/>
    <property type="project" value="UniProtKB-KW"/>
</dbReference>
<evidence type="ECO:0000259" key="7">
    <source>
        <dbReference type="PROSITE" id="PS50846"/>
    </source>
</evidence>
<dbReference type="PANTHER" id="PTHR45811:SF49">
    <property type="entry name" value="OS04G0667600 PROTEIN"/>
    <property type="match status" value="1"/>
</dbReference>
<evidence type="ECO:0000313" key="9">
    <source>
        <dbReference type="Proteomes" id="UP000639772"/>
    </source>
</evidence>
<name>A0A835R1S4_VANPL</name>
<organism evidence="8 9">
    <name type="scientific">Vanilla planifolia</name>
    <name type="common">Vanilla</name>
    <dbReference type="NCBI Taxonomy" id="51239"/>
    <lineage>
        <taxon>Eukaryota</taxon>
        <taxon>Viridiplantae</taxon>
        <taxon>Streptophyta</taxon>
        <taxon>Embryophyta</taxon>
        <taxon>Tracheophyta</taxon>
        <taxon>Spermatophyta</taxon>
        <taxon>Magnoliopsida</taxon>
        <taxon>Liliopsida</taxon>
        <taxon>Asparagales</taxon>
        <taxon>Orchidaceae</taxon>
        <taxon>Vanilloideae</taxon>
        <taxon>Vanilleae</taxon>
        <taxon>Vanilla</taxon>
    </lineage>
</organism>
<sequence length="172" mass="18541">MIRPSVALSLSLSLLPLHIARLVPTIRISSTHLSLSFCLYLSLLSLKSVSESNEMSKQKLVAKLDLHCDSDKRKVFKKLSCFSGIDSIAVDMKEKKLTVVGTADLVKVVCKLRKCWDVEMVSVGPLAKENDRECGSGGGGKGGGGGGGGREKKKDPNEENLELLRSAQINSL</sequence>
<evidence type="ECO:0000256" key="3">
    <source>
        <dbReference type="ARBA" id="ARBA00023288"/>
    </source>
</evidence>
<dbReference type="PROSITE" id="PS50846">
    <property type="entry name" value="HMA_2"/>
    <property type="match status" value="1"/>
</dbReference>
<evidence type="ECO:0000256" key="6">
    <source>
        <dbReference type="SAM" id="MobiDB-lite"/>
    </source>
</evidence>
<dbReference type="InterPro" id="IPR051863">
    <property type="entry name" value="HIPP"/>
</dbReference>
<dbReference type="InterPro" id="IPR036163">
    <property type="entry name" value="HMA_dom_sf"/>
</dbReference>
<accession>A0A835R1S4</accession>
<evidence type="ECO:0000256" key="4">
    <source>
        <dbReference type="ARBA" id="ARBA00023289"/>
    </source>
</evidence>
<reference evidence="8 9" key="1">
    <citation type="journal article" date="2020" name="Nat. Food">
        <title>A phased Vanilla planifolia genome enables genetic improvement of flavour and production.</title>
        <authorList>
            <person name="Hasing T."/>
            <person name="Tang H."/>
            <person name="Brym M."/>
            <person name="Khazi F."/>
            <person name="Huang T."/>
            <person name="Chambers A.H."/>
        </authorList>
    </citation>
    <scope>NUCLEOTIDE SEQUENCE [LARGE SCALE GENOMIC DNA]</scope>
    <source>
        <tissue evidence="8">Leaf</tissue>
    </source>
</reference>
<evidence type="ECO:0000313" key="8">
    <source>
        <dbReference type="EMBL" id="KAG0477837.1"/>
    </source>
</evidence>
<evidence type="ECO:0000256" key="1">
    <source>
        <dbReference type="ARBA" id="ARBA00022481"/>
    </source>
</evidence>
<dbReference type="Gene3D" id="3.30.70.100">
    <property type="match status" value="1"/>
</dbReference>
<dbReference type="Pfam" id="PF00403">
    <property type="entry name" value="HMA"/>
    <property type="match status" value="1"/>
</dbReference>
<dbReference type="PANTHER" id="PTHR45811">
    <property type="entry name" value="COPPER TRANSPORT PROTEIN FAMILY-RELATED"/>
    <property type="match status" value="1"/>
</dbReference>
<dbReference type="EMBL" id="JADCNM010000006">
    <property type="protein sequence ID" value="KAG0477837.1"/>
    <property type="molecule type" value="Genomic_DNA"/>
</dbReference>
<dbReference type="InterPro" id="IPR006121">
    <property type="entry name" value="HMA_dom"/>
</dbReference>
<dbReference type="AlphaFoldDB" id="A0A835R1S4"/>
<feature type="region of interest" description="Disordered" evidence="6">
    <location>
        <begin position="131"/>
        <end position="160"/>
    </location>
</feature>
<dbReference type="Proteomes" id="UP000639772">
    <property type="component" value="Chromosome 6"/>
</dbReference>
<protein>
    <recommendedName>
        <fullName evidence="7">HMA domain-containing protein</fullName>
    </recommendedName>
</protein>
<keyword evidence="4" id="KW-0636">Prenylation</keyword>